<dbReference type="SUPFAM" id="SSF53335">
    <property type="entry name" value="S-adenosyl-L-methionine-dependent methyltransferases"/>
    <property type="match status" value="1"/>
</dbReference>
<evidence type="ECO:0000313" key="18">
    <source>
        <dbReference type="EMBL" id="CUS07331.1"/>
    </source>
</evidence>
<sequence>MSFFSQFSLPGVKPIAQEKYVVKTVRAPKPPSDRSSPANGIKKSREYSKTGRATLEVPDSRPRSRASSAVSLKRKHVDGEKSIKRTCSSSDLLKPPSPESTTSPRGRRAVSSSRSPLSQRLESSDDDNDREEEEGISDGERGRRAVKRTKSEEDGVVGNGRKLVNPASFRRASPTRKPEEGRFVHAKVIANMEMKEGGKGPSRIFRKTDQKLLSRGIISSDPYGINLRLTAFSYELVRLAEPDEFSPDLDILSTAEHVATYLLTPPESDELLTGTLSSNTGGIVYNMRKAIRSEKAQDFLENLNKYNNLIAKYRRDGTIKANIARMKSLPFPLVEHILSQAYARTVAPEVESLKDYEAFTSNVYGELLPNFTTKLFRESGLGPGKVFVDLGSGTGNVVLHAALETGCEAYGCEIMKNATRLADKQKVEFAARCRMWGINPGKFRLEKGDFLESARIAEALKRADVVLVNNYVFDSELNQRLLNLFLDLKEGAQILSLKPFVPTNHVITTRNAENPVSRLRVEEKEYFSGSVSWTDTGGKYYVQTVDGSMLREFLASDRSDRRRR</sequence>
<evidence type="ECO:0000256" key="4">
    <source>
        <dbReference type="ARBA" id="ARBA00020987"/>
    </source>
</evidence>
<gene>
    <name evidence="18" type="ORF">GSTUAT00008592001</name>
</gene>
<evidence type="ECO:0000256" key="16">
    <source>
        <dbReference type="SAM" id="MobiDB-lite"/>
    </source>
</evidence>
<keyword evidence="12" id="KW-0539">Nucleus</keyword>
<feature type="compositionally biased region" description="Polar residues" evidence="16">
    <location>
        <begin position="99"/>
        <end position="121"/>
    </location>
</feature>
<feature type="compositionally biased region" description="Basic and acidic residues" evidence="16">
    <location>
        <begin position="138"/>
        <end position="153"/>
    </location>
</feature>
<dbReference type="InterPro" id="IPR029063">
    <property type="entry name" value="SAM-dependent_MTases_sf"/>
</dbReference>
<keyword evidence="7 15" id="KW-0949">S-adenosyl-L-methionine</keyword>
<organism evidence="18 19">
    <name type="scientific">Tuber aestivum</name>
    <name type="common">summer truffle</name>
    <dbReference type="NCBI Taxonomy" id="59557"/>
    <lineage>
        <taxon>Eukaryota</taxon>
        <taxon>Fungi</taxon>
        <taxon>Dikarya</taxon>
        <taxon>Ascomycota</taxon>
        <taxon>Pezizomycotina</taxon>
        <taxon>Pezizomycetes</taxon>
        <taxon>Pezizales</taxon>
        <taxon>Tuberaceae</taxon>
        <taxon>Tuber</taxon>
    </lineage>
</organism>
<dbReference type="InterPro" id="IPR021162">
    <property type="entry name" value="Dot1"/>
</dbReference>
<comment type="catalytic activity">
    <reaction evidence="14">
        <text>L-lysyl(79)-[histone H3] + 3 S-adenosyl-L-methionine = N(6),N(6),N(6)-trimethyl-L-lysyl(79)-[histone H3] + 3 S-adenosyl-L-homocysteine + 3 H(+)</text>
        <dbReference type="Rhea" id="RHEA:60328"/>
        <dbReference type="Rhea" id="RHEA-COMP:15549"/>
        <dbReference type="Rhea" id="RHEA-COMP:15552"/>
        <dbReference type="ChEBI" id="CHEBI:15378"/>
        <dbReference type="ChEBI" id="CHEBI:29969"/>
        <dbReference type="ChEBI" id="CHEBI:57856"/>
        <dbReference type="ChEBI" id="CHEBI:59789"/>
        <dbReference type="ChEBI" id="CHEBI:61961"/>
        <dbReference type="EC" id="2.1.1.360"/>
    </reaction>
</comment>
<dbReference type="GO" id="GO:0031509">
    <property type="term" value="P:subtelomeric heterochromatin formation"/>
    <property type="evidence" value="ECO:0007669"/>
    <property type="project" value="InterPro"/>
</dbReference>
<evidence type="ECO:0000256" key="5">
    <source>
        <dbReference type="ARBA" id="ARBA00022603"/>
    </source>
</evidence>
<evidence type="ECO:0000313" key="19">
    <source>
        <dbReference type="Proteomes" id="UP001412239"/>
    </source>
</evidence>
<feature type="binding site" evidence="15">
    <location>
        <begin position="449"/>
        <end position="450"/>
    </location>
    <ligand>
        <name>S-adenosyl-L-methionine</name>
        <dbReference type="ChEBI" id="CHEBI:59789"/>
    </ligand>
</feature>
<dbReference type="Gene3D" id="3.40.50.150">
    <property type="entry name" value="Vaccinia Virus protein VP39"/>
    <property type="match status" value="1"/>
</dbReference>
<keyword evidence="8" id="KW-0677">Repeat</keyword>
<dbReference type="PANTHER" id="PTHR21451">
    <property type="entry name" value="HISTONE H3 METHYLTRANSFERASE"/>
    <property type="match status" value="1"/>
</dbReference>
<comment type="subcellular location">
    <subcellularLocation>
        <location evidence="2">Nucleus</location>
    </subcellularLocation>
</comment>
<dbReference type="Pfam" id="PF08123">
    <property type="entry name" value="DOT1"/>
    <property type="match status" value="1"/>
</dbReference>
<dbReference type="Proteomes" id="UP001412239">
    <property type="component" value="Unassembled WGS sequence"/>
</dbReference>
<keyword evidence="10" id="KW-0805">Transcription regulation</keyword>
<feature type="compositionally biased region" description="Acidic residues" evidence="16">
    <location>
        <begin position="124"/>
        <end position="137"/>
    </location>
</feature>
<keyword evidence="5" id="KW-0489">Methyltransferase</keyword>
<dbReference type="GO" id="GO:0042393">
    <property type="term" value="F:histone binding"/>
    <property type="evidence" value="ECO:0007669"/>
    <property type="project" value="InterPro"/>
</dbReference>
<dbReference type="CDD" id="cd02440">
    <property type="entry name" value="AdoMet_MTases"/>
    <property type="match status" value="1"/>
</dbReference>
<dbReference type="GO" id="GO:0006281">
    <property type="term" value="P:DNA repair"/>
    <property type="evidence" value="ECO:0007669"/>
    <property type="project" value="InterPro"/>
</dbReference>
<accession>A0A292PKN1</accession>
<dbReference type="GO" id="GO:0005634">
    <property type="term" value="C:nucleus"/>
    <property type="evidence" value="ECO:0007669"/>
    <property type="project" value="UniProtKB-SubCell"/>
</dbReference>
<feature type="binding site" evidence="15">
    <location>
        <begin position="364"/>
        <end position="367"/>
    </location>
    <ligand>
        <name>S-adenosyl-L-methionine</name>
        <dbReference type="ChEBI" id="CHEBI:59789"/>
    </ligand>
</feature>
<feature type="binding site" evidence="15">
    <location>
        <position position="413"/>
    </location>
    <ligand>
        <name>S-adenosyl-L-methionine</name>
        <dbReference type="ChEBI" id="CHEBI:59789"/>
    </ligand>
</feature>
<keyword evidence="9" id="KW-0156">Chromatin regulator</keyword>
<feature type="non-terminal residue" evidence="18">
    <location>
        <position position="564"/>
    </location>
</feature>
<keyword evidence="19" id="KW-1185">Reference proteome</keyword>
<dbReference type="GO" id="GO:0000077">
    <property type="term" value="P:DNA damage checkpoint signaling"/>
    <property type="evidence" value="ECO:0007669"/>
    <property type="project" value="InterPro"/>
</dbReference>
<feature type="binding site" evidence="15">
    <location>
        <begin position="387"/>
        <end position="396"/>
    </location>
    <ligand>
        <name>S-adenosyl-L-methionine</name>
        <dbReference type="ChEBI" id="CHEBI:59789"/>
    </ligand>
</feature>
<evidence type="ECO:0000256" key="14">
    <source>
        <dbReference type="ARBA" id="ARBA00047770"/>
    </source>
</evidence>
<evidence type="ECO:0000256" key="11">
    <source>
        <dbReference type="ARBA" id="ARBA00023163"/>
    </source>
</evidence>
<comment type="function">
    <text evidence="1">Histone methyltransferase that specifically trimethylates histone H3 to form H3K79me3. This methylation is required for telomere silencing and for the pachytene checkpoint during the meiotic cell cycle by allowing the recruitment of RAD9 to double strand breaks. Nucleosomes are preferred as substrate compared to free histone.</text>
</comment>
<dbReference type="GO" id="GO:0000786">
    <property type="term" value="C:nucleosome"/>
    <property type="evidence" value="ECO:0007669"/>
    <property type="project" value="InterPro"/>
</dbReference>
<dbReference type="PROSITE" id="PS51569">
    <property type="entry name" value="DOT1"/>
    <property type="match status" value="1"/>
</dbReference>
<evidence type="ECO:0000256" key="10">
    <source>
        <dbReference type="ARBA" id="ARBA00023015"/>
    </source>
</evidence>
<evidence type="ECO:0000256" key="12">
    <source>
        <dbReference type="ARBA" id="ARBA00023242"/>
    </source>
</evidence>
<keyword evidence="11" id="KW-0804">Transcription</keyword>
<evidence type="ECO:0000256" key="2">
    <source>
        <dbReference type="ARBA" id="ARBA00004123"/>
    </source>
</evidence>
<evidence type="ECO:0000256" key="3">
    <source>
        <dbReference type="ARBA" id="ARBA00012190"/>
    </source>
</evidence>
<evidence type="ECO:0000256" key="6">
    <source>
        <dbReference type="ARBA" id="ARBA00022679"/>
    </source>
</evidence>
<feature type="region of interest" description="Disordered" evidence="16">
    <location>
        <begin position="23"/>
        <end position="178"/>
    </location>
</feature>
<reference evidence="18" key="1">
    <citation type="submission" date="2015-10" db="EMBL/GenBank/DDBJ databases">
        <authorList>
            <person name="Regsiter A."/>
            <person name="william w."/>
        </authorList>
    </citation>
    <scope>NUCLEOTIDE SEQUENCE</scope>
    <source>
        <strain evidence="18">Montdore</strain>
    </source>
</reference>
<dbReference type="AlphaFoldDB" id="A0A292PKN1"/>
<dbReference type="GO" id="GO:0000781">
    <property type="term" value="C:chromosome, telomeric region"/>
    <property type="evidence" value="ECO:0007669"/>
    <property type="project" value="GOC"/>
</dbReference>
<protein>
    <recommendedName>
        <fullName evidence="4">Histone-lysine N-methyltransferase, H3 lysine-79 specific</fullName>
        <ecNumber evidence="3">2.1.1.360</ecNumber>
    </recommendedName>
    <alternativeName>
        <fullName evidence="13">Histone H3-K79 methyltransferase</fullName>
    </alternativeName>
</protein>
<evidence type="ECO:0000259" key="17">
    <source>
        <dbReference type="PROSITE" id="PS51569"/>
    </source>
</evidence>
<evidence type="ECO:0000256" key="8">
    <source>
        <dbReference type="ARBA" id="ARBA00022737"/>
    </source>
</evidence>
<dbReference type="InterPro" id="IPR030445">
    <property type="entry name" value="H3-K79_meTrfase"/>
</dbReference>
<evidence type="ECO:0000256" key="15">
    <source>
        <dbReference type="PIRSR" id="PIRSR017570-1"/>
    </source>
</evidence>
<dbReference type="Gene3D" id="1.10.260.170">
    <property type="match status" value="1"/>
</dbReference>
<dbReference type="InterPro" id="IPR025789">
    <property type="entry name" value="DOT1_dom"/>
</dbReference>
<dbReference type="EC" id="2.1.1.360" evidence="3"/>
<feature type="domain" description="DOT1" evidence="17">
    <location>
        <begin position="235"/>
        <end position="558"/>
    </location>
</feature>
<dbReference type="PIRSF" id="PIRSF017570">
    <property type="entry name" value="Histone_H3-K79_MeTrfase"/>
    <property type="match status" value="1"/>
</dbReference>
<dbReference type="FunFam" id="3.40.50.150:FF:000033">
    <property type="entry name" value="Histone-lysine N-methyltransferase, H3 lysine-79 specific"/>
    <property type="match status" value="1"/>
</dbReference>
<dbReference type="EMBL" id="LN891217">
    <property type="protein sequence ID" value="CUS07331.1"/>
    <property type="molecule type" value="Genomic_DNA"/>
</dbReference>
<evidence type="ECO:0000256" key="9">
    <source>
        <dbReference type="ARBA" id="ARBA00022853"/>
    </source>
</evidence>
<keyword evidence="6" id="KW-0808">Transferase</keyword>
<evidence type="ECO:0000256" key="13">
    <source>
        <dbReference type="ARBA" id="ARBA00029821"/>
    </source>
</evidence>
<proteinExistence type="predicted"/>
<dbReference type="PANTHER" id="PTHR21451:SF0">
    <property type="entry name" value="HISTONE-LYSINE N-METHYLTRANSFERASE, H3 LYSINE-79 SPECIFIC"/>
    <property type="match status" value="1"/>
</dbReference>
<dbReference type="GO" id="GO:0032259">
    <property type="term" value="P:methylation"/>
    <property type="evidence" value="ECO:0007669"/>
    <property type="project" value="UniProtKB-KW"/>
</dbReference>
<name>A0A292PKN1_9PEZI</name>
<evidence type="ECO:0000256" key="7">
    <source>
        <dbReference type="ARBA" id="ARBA00022691"/>
    </source>
</evidence>
<evidence type="ECO:0000256" key="1">
    <source>
        <dbReference type="ARBA" id="ARBA00003482"/>
    </source>
</evidence>
<dbReference type="GO" id="GO:0140956">
    <property type="term" value="F:histone H3K79 trimethyltransferase activity"/>
    <property type="evidence" value="ECO:0007669"/>
    <property type="project" value="UniProtKB-EC"/>
</dbReference>